<dbReference type="PROSITE" id="PS51257">
    <property type="entry name" value="PROKAR_LIPOPROTEIN"/>
    <property type="match status" value="1"/>
</dbReference>
<evidence type="ECO:0000313" key="2">
    <source>
        <dbReference type="EMBL" id="MDT0436191.1"/>
    </source>
</evidence>
<sequence length="141" mass="14673">MASRTRTVGAAAVAGLLLASLVACGAGAERSGQDTVPCAEAMRFADQDGLPAGARDATCVSRGGIDTLYDVRFRIGRADLDTWLDDAYPGLRMSGTCADGTADRCGHADLHPYAKGGAVAVDLSVRYEGDEALVSYRPFNT</sequence>
<evidence type="ECO:0000313" key="3">
    <source>
        <dbReference type="Proteomes" id="UP001183535"/>
    </source>
</evidence>
<dbReference type="EMBL" id="JAVRES010000006">
    <property type="protein sequence ID" value="MDT0436191.1"/>
    <property type="molecule type" value="Genomic_DNA"/>
</dbReference>
<evidence type="ECO:0008006" key="4">
    <source>
        <dbReference type="Google" id="ProtNLM"/>
    </source>
</evidence>
<dbReference type="RefSeq" id="WP_141721672.1">
    <property type="nucleotide sequence ID" value="NZ_JAVRES010000006.1"/>
</dbReference>
<protein>
    <recommendedName>
        <fullName evidence="4">DUF4333 domain-containing protein</fullName>
    </recommendedName>
</protein>
<dbReference type="AlphaFoldDB" id="A0ABD5ENL1"/>
<proteinExistence type="predicted"/>
<dbReference type="Proteomes" id="UP001183535">
    <property type="component" value="Unassembled WGS sequence"/>
</dbReference>
<name>A0ABD5ENL1_9ACTN</name>
<keyword evidence="3" id="KW-1185">Reference proteome</keyword>
<feature type="chain" id="PRO_5044831672" description="DUF4333 domain-containing protein" evidence="1">
    <location>
        <begin position="26"/>
        <end position="141"/>
    </location>
</feature>
<comment type="caution">
    <text evidence="2">The sequence shown here is derived from an EMBL/GenBank/DDBJ whole genome shotgun (WGS) entry which is preliminary data.</text>
</comment>
<organism evidence="2 3">
    <name type="scientific">Streptomyces doudnae</name>
    <dbReference type="NCBI Taxonomy" id="3075536"/>
    <lineage>
        <taxon>Bacteria</taxon>
        <taxon>Bacillati</taxon>
        <taxon>Actinomycetota</taxon>
        <taxon>Actinomycetes</taxon>
        <taxon>Kitasatosporales</taxon>
        <taxon>Streptomycetaceae</taxon>
        <taxon>Streptomyces</taxon>
    </lineage>
</organism>
<reference evidence="3" key="1">
    <citation type="submission" date="2023-07" db="EMBL/GenBank/DDBJ databases">
        <title>30 novel species of actinomycetes from the DSMZ collection.</title>
        <authorList>
            <person name="Nouioui I."/>
        </authorList>
    </citation>
    <scope>NUCLEOTIDE SEQUENCE [LARGE SCALE GENOMIC DNA]</scope>
    <source>
        <strain evidence="3">DSM 41981</strain>
    </source>
</reference>
<evidence type="ECO:0000256" key="1">
    <source>
        <dbReference type="SAM" id="SignalP"/>
    </source>
</evidence>
<gene>
    <name evidence="2" type="ORF">RM877_16020</name>
</gene>
<feature type="signal peptide" evidence="1">
    <location>
        <begin position="1"/>
        <end position="25"/>
    </location>
</feature>
<keyword evidence="1" id="KW-0732">Signal</keyword>
<accession>A0ABD5ENL1</accession>